<evidence type="ECO:0000313" key="2">
    <source>
        <dbReference type="Proteomes" id="UP000830375"/>
    </source>
</evidence>
<dbReference type="Proteomes" id="UP000830375">
    <property type="component" value="Unassembled WGS sequence"/>
</dbReference>
<gene>
    <name evidence="1" type="ORF">H4Q32_028187</name>
</gene>
<proteinExistence type="predicted"/>
<organism evidence="1 2">
    <name type="scientific">Labeo rohita</name>
    <name type="common">Indian major carp</name>
    <name type="synonym">Cyprinus rohita</name>
    <dbReference type="NCBI Taxonomy" id="84645"/>
    <lineage>
        <taxon>Eukaryota</taxon>
        <taxon>Metazoa</taxon>
        <taxon>Chordata</taxon>
        <taxon>Craniata</taxon>
        <taxon>Vertebrata</taxon>
        <taxon>Euteleostomi</taxon>
        <taxon>Actinopterygii</taxon>
        <taxon>Neopterygii</taxon>
        <taxon>Teleostei</taxon>
        <taxon>Ostariophysi</taxon>
        <taxon>Cypriniformes</taxon>
        <taxon>Cyprinidae</taxon>
        <taxon>Labeoninae</taxon>
        <taxon>Labeonini</taxon>
        <taxon>Labeo</taxon>
    </lineage>
</organism>
<accession>A0ABQ8LMG2</accession>
<dbReference type="EMBL" id="JACTAM010000022">
    <property type="protein sequence ID" value="KAI2650863.1"/>
    <property type="molecule type" value="Genomic_DNA"/>
</dbReference>
<reference evidence="1 2" key="1">
    <citation type="submission" date="2022-01" db="EMBL/GenBank/DDBJ databases">
        <title>A high-quality chromosome-level genome assembly of rohu carp, Labeo rohita.</title>
        <authorList>
            <person name="Arick M.A. II"/>
            <person name="Hsu C.-Y."/>
            <person name="Magbanua Z."/>
            <person name="Pechanova O."/>
            <person name="Grover C."/>
            <person name="Miller E."/>
            <person name="Thrash A."/>
            <person name="Ezzel L."/>
            <person name="Alam S."/>
            <person name="Benzie J."/>
            <person name="Hamilton M."/>
            <person name="Karsi A."/>
            <person name="Lawrence M.L."/>
            <person name="Peterson D.G."/>
        </authorList>
    </citation>
    <scope>NUCLEOTIDE SEQUENCE [LARGE SCALE GENOMIC DNA]</scope>
    <source>
        <strain evidence="2">BAU-BD-2019</strain>
        <tissue evidence="1">Blood</tissue>
    </source>
</reference>
<sequence>MHFHPFSHSAVSSSEKVDLESVKEAPHSPQYKELLEVVTRAVAKLNINWPTEKQVELQQSKLDKRFLHNRPPPSHRSLPFFPDLQTEVSSGIVSKNSGLTLQASAYNICACLHTMAALQVYQADLDAVVSGEPIHQSLPPLNTAELGRLPPLRGSLEQLVWLVPAGVPFQDTKLAVQRNPEAGLERLVPLVDYLAAWKLLPNVSAWVLRTVETCGNIGHLVRKKCLHNTIDMSKTLTREERIEIVLISGERSNRVIAADFNARHPTRPPISHATIWVILVEMLQ</sequence>
<name>A0ABQ8LMG2_LABRO</name>
<protein>
    <submittedName>
        <fullName evidence="1">DNA ligase</fullName>
    </submittedName>
</protein>
<keyword evidence="1" id="KW-0436">Ligase</keyword>
<evidence type="ECO:0000313" key="1">
    <source>
        <dbReference type="EMBL" id="KAI2650863.1"/>
    </source>
</evidence>
<dbReference type="GO" id="GO:0016874">
    <property type="term" value="F:ligase activity"/>
    <property type="evidence" value="ECO:0007669"/>
    <property type="project" value="UniProtKB-KW"/>
</dbReference>
<keyword evidence="2" id="KW-1185">Reference proteome</keyword>
<comment type="caution">
    <text evidence="1">The sequence shown here is derived from an EMBL/GenBank/DDBJ whole genome shotgun (WGS) entry which is preliminary data.</text>
</comment>